<dbReference type="InterPro" id="IPR001460">
    <property type="entry name" value="PCN-bd_Tpept"/>
</dbReference>
<comment type="caution">
    <text evidence="5">The sequence shown here is derived from an EMBL/GenBank/DDBJ whole genome shotgun (WGS) entry which is preliminary data.</text>
</comment>
<dbReference type="PANTHER" id="PTHR30627">
    <property type="entry name" value="PEPTIDOGLYCAN D,D-TRANSPEPTIDASE"/>
    <property type="match status" value="1"/>
</dbReference>
<feature type="domain" description="NTF2-like N-terminal transpeptidase" evidence="4">
    <location>
        <begin position="57"/>
        <end position="164"/>
    </location>
</feature>
<dbReference type="Pfam" id="PF05223">
    <property type="entry name" value="MecA_N"/>
    <property type="match status" value="1"/>
</dbReference>
<dbReference type="GO" id="GO:0071555">
    <property type="term" value="P:cell wall organization"/>
    <property type="evidence" value="ECO:0007669"/>
    <property type="project" value="TreeGrafter"/>
</dbReference>
<dbReference type="InterPro" id="IPR050515">
    <property type="entry name" value="Beta-lactam/transpept"/>
</dbReference>
<feature type="transmembrane region" description="Helical" evidence="2">
    <location>
        <begin position="26"/>
        <end position="46"/>
    </location>
</feature>
<dbReference type="GO" id="GO:0046677">
    <property type="term" value="P:response to antibiotic"/>
    <property type="evidence" value="ECO:0007669"/>
    <property type="project" value="InterPro"/>
</dbReference>
<feature type="domain" description="Penicillin-binding protein transpeptidase" evidence="3">
    <location>
        <begin position="265"/>
        <end position="533"/>
    </location>
</feature>
<keyword evidence="2" id="KW-1133">Transmembrane helix</keyword>
<evidence type="ECO:0000256" key="2">
    <source>
        <dbReference type="SAM" id="Phobius"/>
    </source>
</evidence>
<feature type="region of interest" description="Disordered" evidence="1">
    <location>
        <begin position="1"/>
        <end position="21"/>
    </location>
</feature>
<dbReference type="GO" id="GO:0005886">
    <property type="term" value="C:plasma membrane"/>
    <property type="evidence" value="ECO:0007669"/>
    <property type="project" value="TreeGrafter"/>
</dbReference>
<organism evidence="5 6">
    <name type="scientific">Actinomadura montaniterrae</name>
    <dbReference type="NCBI Taxonomy" id="1803903"/>
    <lineage>
        <taxon>Bacteria</taxon>
        <taxon>Bacillati</taxon>
        <taxon>Actinomycetota</taxon>
        <taxon>Actinomycetes</taxon>
        <taxon>Streptosporangiales</taxon>
        <taxon>Thermomonosporaceae</taxon>
        <taxon>Actinomadura</taxon>
    </lineage>
</organism>
<protein>
    <recommendedName>
        <fullName evidence="7">Cell division protein FtsI</fullName>
    </recommendedName>
</protein>
<dbReference type="SUPFAM" id="SSF56601">
    <property type="entry name" value="beta-lactamase/transpeptidase-like"/>
    <property type="match status" value="1"/>
</dbReference>
<keyword evidence="6" id="KW-1185">Reference proteome</keyword>
<evidence type="ECO:0000259" key="4">
    <source>
        <dbReference type="Pfam" id="PF05223"/>
    </source>
</evidence>
<evidence type="ECO:0008006" key="7">
    <source>
        <dbReference type="Google" id="ProtNLM"/>
    </source>
</evidence>
<gene>
    <name evidence="5" type="ORF">F9B16_34615</name>
</gene>
<dbReference type="EMBL" id="WBMR01000143">
    <property type="protein sequence ID" value="KAB2370712.1"/>
    <property type="molecule type" value="Genomic_DNA"/>
</dbReference>
<dbReference type="GO" id="GO:0008658">
    <property type="term" value="F:penicillin binding"/>
    <property type="evidence" value="ECO:0007669"/>
    <property type="project" value="InterPro"/>
</dbReference>
<evidence type="ECO:0000256" key="1">
    <source>
        <dbReference type="SAM" id="MobiDB-lite"/>
    </source>
</evidence>
<dbReference type="AlphaFoldDB" id="A0A6L3VM32"/>
<dbReference type="Pfam" id="PF00905">
    <property type="entry name" value="Transpeptidase"/>
    <property type="match status" value="1"/>
</dbReference>
<dbReference type="Proteomes" id="UP000483004">
    <property type="component" value="Unassembled WGS sequence"/>
</dbReference>
<evidence type="ECO:0000313" key="5">
    <source>
        <dbReference type="EMBL" id="KAB2370712.1"/>
    </source>
</evidence>
<reference evidence="5 6" key="1">
    <citation type="submission" date="2019-09" db="EMBL/GenBank/DDBJ databases">
        <title>Actinomadura physcomitrii sp. nov., a novel actinomycete isolated from moss [Physcomitrium sphaericum (Ludw) Fuernr].</title>
        <authorList>
            <person name="Liu C."/>
            <person name="Zhuang X."/>
        </authorList>
    </citation>
    <scope>NUCLEOTIDE SEQUENCE [LARGE SCALE GENOMIC DNA]</scope>
    <source>
        <strain evidence="5 6">CYP1-1B</strain>
    </source>
</reference>
<name>A0A6L3VM32_9ACTN</name>
<dbReference type="Gene3D" id="3.40.710.10">
    <property type="entry name" value="DD-peptidase/beta-lactamase superfamily"/>
    <property type="match status" value="1"/>
</dbReference>
<sequence>MSISGGRWDDLHSGGRGRGARMRSRGGVFVLAVLVAVALAGGLVAARQLRGGRGPGTPEKVAADFFAAWRRGALDDMRDLCADPPGDFVQQYRALSRGLTVSSIIIEPRPVVRTGPDAAQADFTVTRSLVGHGDWSFRAVLRLGRVDGRWRVLWTPATLYPGLKGRGTWSLGQVRLPAVTLVARDGKALPDTGLLAPYLAELVDTMTPEGYDEARWVIEMRDGDGPPQRVKVLGGKPGRKIRTTLDRRLQTAAEKAVRSVPQAASIVALRPSTGEVLAVADALGGLGAFTGLYPPGSTFKVVTAGALVADGAGPGTPADCPASVVTAQRTIRNDEGHELGRTTLSGAFAASCNTTFARLAVEGLGAGKLAASARRFGFDTRFYPGVRMMEGGFPDPRSGAELAEAGIGQGRVQATPLLMASVAAAVADGSWRPPRLVPAKLVRESGGDTPDPHPIPGAAALRSMMRAVVTGGTAAGAGLPSGTAGKTGTAEFSDDGSSHAWFIGYRGDLAFSVFVQDGGSGPKTAAPLAAAFLR</sequence>
<dbReference type="InterPro" id="IPR007887">
    <property type="entry name" value="MecA_N"/>
</dbReference>
<dbReference type="Gene3D" id="3.10.450.100">
    <property type="entry name" value="NTF2-like, domain 1"/>
    <property type="match status" value="1"/>
</dbReference>
<accession>A0A6L3VM32</accession>
<dbReference type="SUPFAM" id="SSF54427">
    <property type="entry name" value="NTF2-like"/>
    <property type="match status" value="1"/>
</dbReference>
<keyword evidence="2" id="KW-0812">Transmembrane</keyword>
<dbReference type="InterPro" id="IPR032710">
    <property type="entry name" value="NTF2-like_dom_sf"/>
</dbReference>
<dbReference type="OrthoDB" id="5241017at2"/>
<evidence type="ECO:0000259" key="3">
    <source>
        <dbReference type="Pfam" id="PF00905"/>
    </source>
</evidence>
<dbReference type="InterPro" id="IPR012338">
    <property type="entry name" value="Beta-lactam/transpept-like"/>
</dbReference>
<evidence type="ECO:0000313" key="6">
    <source>
        <dbReference type="Proteomes" id="UP000483004"/>
    </source>
</evidence>
<dbReference type="PANTHER" id="PTHR30627:SF24">
    <property type="entry name" value="PENICILLIN-BINDING PROTEIN 4B"/>
    <property type="match status" value="1"/>
</dbReference>
<keyword evidence="2" id="KW-0472">Membrane</keyword>
<proteinExistence type="predicted"/>
<dbReference type="GO" id="GO:0071972">
    <property type="term" value="F:peptidoglycan L,D-transpeptidase activity"/>
    <property type="evidence" value="ECO:0007669"/>
    <property type="project" value="TreeGrafter"/>
</dbReference>